<dbReference type="STRING" id="716541.ECL_02247"/>
<dbReference type="HOGENOM" id="CLU_030125_0_0_6"/>
<dbReference type="SUPFAM" id="SSF51735">
    <property type="entry name" value="NAD(P)-binding Rossmann-fold domains"/>
    <property type="match status" value="1"/>
</dbReference>
<dbReference type="eggNOG" id="COG0451">
    <property type="taxonomic scope" value="Bacteria"/>
</dbReference>
<evidence type="ECO:0000313" key="3">
    <source>
        <dbReference type="Proteomes" id="UP000002363"/>
    </source>
</evidence>
<dbReference type="PANTHER" id="PTHR32487">
    <property type="entry name" value="3-OXO-DELTA(4,5)-STEROID 5-BETA-REDUCTASE"/>
    <property type="match status" value="1"/>
</dbReference>
<reference evidence="2 3" key="1">
    <citation type="journal article" date="2010" name="J. Bacteriol.">
        <title>Complete genome sequence of Enterobacter cloacae subsp. cloacae type strain ATCC 13047.</title>
        <authorList>
            <person name="Ren Y."/>
            <person name="Ren Y."/>
            <person name="Zhou Z."/>
            <person name="Guo X."/>
            <person name="Li Y."/>
            <person name="Feng L."/>
            <person name="Wang L."/>
        </authorList>
    </citation>
    <scope>NUCLEOTIDE SEQUENCE [LARGE SCALE GENOMIC DNA]</scope>
    <source>
        <strain evidence="3">ATCC 13047 / DSM 30054 / NBRC 13535 / NCTC 10005 / WDCM 00083 / NCDC 279-56</strain>
    </source>
</reference>
<dbReference type="EMBL" id="CP001918">
    <property type="protein sequence ID" value="ADF61795.1"/>
    <property type="molecule type" value="Genomic_DNA"/>
</dbReference>
<organism evidence="2 3">
    <name type="scientific">Enterobacter cloacae subsp. cloacae (strain ATCC 13047 / DSM 30054 / NBRC 13535 / NCTC 10005 / WDCM 00083 / NCDC 279-56)</name>
    <dbReference type="NCBI Taxonomy" id="716541"/>
    <lineage>
        <taxon>Bacteria</taxon>
        <taxon>Pseudomonadati</taxon>
        <taxon>Pseudomonadota</taxon>
        <taxon>Gammaproteobacteria</taxon>
        <taxon>Enterobacterales</taxon>
        <taxon>Enterobacteriaceae</taxon>
        <taxon>Enterobacter</taxon>
        <taxon>Enterobacter cloacae complex</taxon>
    </lineage>
</organism>
<evidence type="ECO:0000259" key="1">
    <source>
        <dbReference type="Pfam" id="PF22917"/>
    </source>
</evidence>
<dbReference type="OrthoDB" id="4392084at2"/>
<feature type="domain" description="PRISE-like Rossmann-fold" evidence="1">
    <location>
        <begin position="65"/>
        <end position="352"/>
    </location>
</feature>
<dbReference type="Proteomes" id="UP000002363">
    <property type="component" value="Chromosome"/>
</dbReference>
<dbReference type="InterPro" id="IPR055222">
    <property type="entry name" value="PRISE-like_Rossmann-fold"/>
</dbReference>
<proteinExistence type="predicted"/>
<dbReference type="PATRIC" id="fig|716541.4.peg.2434"/>
<name>A0A0H3CJI7_ENTCC</name>
<accession>A0A0H3CJI7</accession>
<evidence type="ECO:0000313" key="2">
    <source>
        <dbReference type="EMBL" id="ADF61795.1"/>
    </source>
</evidence>
<dbReference type="AlphaFoldDB" id="A0A0H3CJI7"/>
<dbReference type="RefSeq" id="WP_013096853.1">
    <property type="nucleotide sequence ID" value="NC_014121.1"/>
</dbReference>
<dbReference type="Pfam" id="PF22917">
    <property type="entry name" value="PRISE"/>
    <property type="match status" value="1"/>
</dbReference>
<protein>
    <submittedName>
        <fullName evidence="2">NAD-dependent epimerase/dehydratase family protein</fullName>
    </submittedName>
</protein>
<dbReference type="CDD" id="cd08948">
    <property type="entry name" value="5beta-POR_like_SDR_a"/>
    <property type="match status" value="1"/>
</dbReference>
<dbReference type="PANTHER" id="PTHR32487:SF0">
    <property type="entry name" value="3-OXO-DELTA(4,5)-STEROID 5-BETA-REDUCTASE"/>
    <property type="match status" value="1"/>
</dbReference>
<gene>
    <name evidence="2" type="ordered locus">ECL_02247</name>
</gene>
<dbReference type="InterPro" id="IPR036291">
    <property type="entry name" value="NAD(P)-bd_dom_sf"/>
</dbReference>
<dbReference type="EnsemblBacteria" id="ADF61795">
    <property type="protein sequence ID" value="ADF61795"/>
    <property type="gene ID" value="ECL_02247"/>
</dbReference>
<dbReference type="Gene3D" id="3.40.50.720">
    <property type="entry name" value="NAD(P)-binding Rossmann-like Domain"/>
    <property type="match status" value="1"/>
</dbReference>
<sequence length="352" mass="39102">MNTTQQHRVALVAGASGIVGNQLVKTLLRHQWEVIGLSRQAVSHPEGIAMVNVDLLDAQDSARALSSLSGITHVFYSAWVNAANWTEMVEPNVTMLRHLVSNLENTAPLETVSLMQGYKVYGAHLGPFKTPARESDPGVPGAEFNAAQLRWLSDFQRGKAWHWSAIRPGVVGSTVPGNAMNLALSIALYASLCKALNLPLRFPGAEQTWHSIVDHTDGELLAEATVWAATSPVAENQAFNVNNGDIWRWSELWPRIAHWFELESAPPVRLSFKQLFTDYRTVWHELAAARGLVESDILQLNDGQFADFVFSWDYDMFGDGSKLRRAGFTAMRATDEMFFSLFAQFRAAHIIP</sequence>
<keyword evidence="3" id="KW-1185">Reference proteome</keyword>
<dbReference type="KEGG" id="enc:ECL_02247"/>